<protein>
    <submittedName>
        <fullName evidence="3">Amidase</fullName>
    </submittedName>
</protein>
<dbReference type="SUPFAM" id="SSF75304">
    <property type="entry name" value="Amidase signature (AS) enzymes"/>
    <property type="match status" value="1"/>
</dbReference>
<comment type="caution">
    <text evidence="3">The sequence shown here is derived from an EMBL/GenBank/DDBJ whole genome shotgun (WGS) entry which is preliminary data.</text>
</comment>
<accession>A0A9D2J5M8</accession>
<reference evidence="3" key="1">
    <citation type="journal article" date="2021" name="PeerJ">
        <title>Extensive microbial diversity within the chicken gut microbiome revealed by metagenomics and culture.</title>
        <authorList>
            <person name="Gilroy R."/>
            <person name="Ravi A."/>
            <person name="Getino M."/>
            <person name="Pursley I."/>
            <person name="Horton D.L."/>
            <person name="Alikhan N.F."/>
            <person name="Baker D."/>
            <person name="Gharbi K."/>
            <person name="Hall N."/>
            <person name="Watson M."/>
            <person name="Adriaenssens E.M."/>
            <person name="Foster-Nyarko E."/>
            <person name="Jarju S."/>
            <person name="Secka A."/>
            <person name="Antonio M."/>
            <person name="Oren A."/>
            <person name="Chaudhuri R.R."/>
            <person name="La Ragione R."/>
            <person name="Hildebrand F."/>
            <person name="Pallen M.J."/>
        </authorList>
    </citation>
    <scope>NUCLEOTIDE SEQUENCE</scope>
    <source>
        <strain evidence="3">ChiGjej4B4-7305</strain>
    </source>
</reference>
<evidence type="ECO:0000259" key="2">
    <source>
        <dbReference type="Pfam" id="PF01425"/>
    </source>
</evidence>
<reference evidence="3" key="2">
    <citation type="submission" date="2021-04" db="EMBL/GenBank/DDBJ databases">
        <authorList>
            <person name="Gilroy R."/>
        </authorList>
    </citation>
    <scope>NUCLEOTIDE SEQUENCE</scope>
    <source>
        <strain evidence="3">ChiGjej4B4-7305</strain>
    </source>
</reference>
<name>A0A9D2J5M8_9MICO</name>
<dbReference type="AlphaFoldDB" id="A0A9D2J5M8"/>
<dbReference type="Proteomes" id="UP000824037">
    <property type="component" value="Unassembled WGS sequence"/>
</dbReference>
<dbReference type="EMBL" id="DXBY01000328">
    <property type="protein sequence ID" value="HIZ37910.1"/>
    <property type="molecule type" value="Genomic_DNA"/>
</dbReference>
<evidence type="ECO:0000256" key="1">
    <source>
        <dbReference type="ARBA" id="ARBA00009199"/>
    </source>
</evidence>
<dbReference type="Gene3D" id="3.90.1300.10">
    <property type="entry name" value="Amidase signature (AS) domain"/>
    <property type="match status" value="1"/>
</dbReference>
<dbReference type="PANTHER" id="PTHR11895:SF7">
    <property type="entry name" value="GLUTAMYL-TRNA(GLN) AMIDOTRANSFERASE SUBUNIT A, MITOCHONDRIAL"/>
    <property type="match status" value="1"/>
</dbReference>
<sequence length="482" mass="50066">MADLHDLTARELAAAIRRREASPSEVLVHTQARIDAVDAQVGAFVARAPELAAEQARAATAALDAAGDDPDALADLPPLLGVPLPIKDLTMVAGVPMRAGSAALDVVPPTDDGVVTRLREAGTLMVGKTNTPEIGLPCYTEPDIGPPARTPWDLTRSAGGSSGGAAAAVAAGIVPIAHGSDGGGSIRIPAAACGLVGLKASRGRISTGPNGVDGPALGTNGVLTRDVRDTALALDLLSGPWPGDTYRLPGPQTSFLDACERREQHLRIGVITTPFIPPGGPVHPQALAAVELTARALTDLGHQVSEAPVPFPAEKWRPFLDVWSVMAATAPIPAEAEHLLVPLSQWMRARGRGVDGLTYASAINAGQELARESARNWQDFDVILTPSLAQPPPLIGGMRDDADPEGDFWAQCAFTPWSSTWNIIGRPAVSLPVHWAPADDGGPVLPFGATVGAGLGQEERLLSLAAALEEALPWAHRRPPLA</sequence>
<dbReference type="InterPro" id="IPR020556">
    <property type="entry name" value="Amidase_CS"/>
</dbReference>
<evidence type="ECO:0000313" key="3">
    <source>
        <dbReference type="EMBL" id="HIZ37910.1"/>
    </source>
</evidence>
<comment type="similarity">
    <text evidence="1">Belongs to the amidase family.</text>
</comment>
<gene>
    <name evidence="3" type="ORF">H9815_19200</name>
</gene>
<dbReference type="PANTHER" id="PTHR11895">
    <property type="entry name" value="TRANSAMIDASE"/>
    <property type="match status" value="1"/>
</dbReference>
<organism evidence="3 4">
    <name type="scientific">Candidatus Ruania gallistercoris</name>
    <dbReference type="NCBI Taxonomy" id="2838746"/>
    <lineage>
        <taxon>Bacteria</taxon>
        <taxon>Bacillati</taxon>
        <taxon>Actinomycetota</taxon>
        <taxon>Actinomycetes</taxon>
        <taxon>Micrococcales</taxon>
        <taxon>Ruaniaceae</taxon>
        <taxon>Ruania</taxon>
    </lineage>
</organism>
<dbReference type="InterPro" id="IPR023631">
    <property type="entry name" value="Amidase_dom"/>
</dbReference>
<dbReference type="PROSITE" id="PS00571">
    <property type="entry name" value="AMIDASES"/>
    <property type="match status" value="1"/>
</dbReference>
<evidence type="ECO:0000313" key="4">
    <source>
        <dbReference type="Proteomes" id="UP000824037"/>
    </source>
</evidence>
<dbReference type="Pfam" id="PF01425">
    <property type="entry name" value="Amidase"/>
    <property type="match status" value="1"/>
</dbReference>
<proteinExistence type="inferred from homology"/>
<feature type="domain" description="Amidase" evidence="2">
    <location>
        <begin position="26"/>
        <end position="462"/>
    </location>
</feature>
<dbReference type="InterPro" id="IPR000120">
    <property type="entry name" value="Amidase"/>
</dbReference>
<dbReference type="InterPro" id="IPR036928">
    <property type="entry name" value="AS_sf"/>
</dbReference>
<dbReference type="GO" id="GO:0003824">
    <property type="term" value="F:catalytic activity"/>
    <property type="evidence" value="ECO:0007669"/>
    <property type="project" value="InterPro"/>
</dbReference>